<evidence type="ECO:0000256" key="8">
    <source>
        <dbReference type="ARBA" id="ARBA00022989"/>
    </source>
</evidence>
<dbReference type="Gene3D" id="1.10.287.130">
    <property type="match status" value="1"/>
</dbReference>
<dbReference type="InterPro" id="IPR003661">
    <property type="entry name" value="HisK_dim/P_dom"/>
</dbReference>
<dbReference type="Pfam" id="PF02518">
    <property type="entry name" value="HATPase_c"/>
    <property type="match status" value="1"/>
</dbReference>
<keyword evidence="8 11" id="KW-1133">Transmembrane helix</keyword>
<dbReference type="InterPro" id="IPR036097">
    <property type="entry name" value="HisK_dim/P_sf"/>
</dbReference>
<dbReference type="SMART" id="SM00388">
    <property type="entry name" value="HisKA"/>
    <property type="match status" value="1"/>
</dbReference>
<dbReference type="Pfam" id="PF00512">
    <property type="entry name" value="HisKA"/>
    <property type="match status" value="1"/>
</dbReference>
<evidence type="ECO:0000256" key="2">
    <source>
        <dbReference type="ARBA" id="ARBA00004370"/>
    </source>
</evidence>
<dbReference type="Gene3D" id="3.30.565.10">
    <property type="entry name" value="Histidine kinase-like ATPase, C-terminal domain"/>
    <property type="match status" value="1"/>
</dbReference>
<dbReference type="RefSeq" id="WP_079649012.1">
    <property type="nucleotide sequence ID" value="NZ_FUYM01000006.1"/>
</dbReference>
<keyword evidence="5" id="KW-0808">Transferase</keyword>
<dbReference type="InterPro" id="IPR036890">
    <property type="entry name" value="HATPase_C_sf"/>
</dbReference>
<dbReference type="Proteomes" id="UP000189818">
    <property type="component" value="Unassembled WGS sequence"/>
</dbReference>
<protein>
    <recommendedName>
        <fullName evidence="3">histidine kinase</fullName>
        <ecNumber evidence="3">2.7.13.3</ecNumber>
    </recommendedName>
</protein>
<evidence type="ECO:0000259" key="12">
    <source>
        <dbReference type="PROSITE" id="PS50109"/>
    </source>
</evidence>
<dbReference type="EMBL" id="FUYM01000006">
    <property type="protein sequence ID" value="SKB80290.1"/>
    <property type="molecule type" value="Genomic_DNA"/>
</dbReference>
<reference evidence="15" key="1">
    <citation type="submission" date="2017-02" db="EMBL/GenBank/DDBJ databases">
        <authorList>
            <person name="Varghese N."/>
            <person name="Submissions S."/>
        </authorList>
    </citation>
    <scope>NUCLEOTIDE SEQUENCE [LARGE SCALE GENOMIC DNA]</scope>
    <source>
        <strain evidence="15">UM2</strain>
    </source>
</reference>
<keyword evidence="10 11" id="KW-0472">Membrane</keyword>
<dbReference type="CDD" id="cd06225">
    <property type="entry name" value="HAMP"/>
    <property type="match status" value="1"/>
</dbReference>
<evidence type="ECO:0000256" key="11">
    <source>
        <dbReference type="SAM" id="Phobius"/>
    </source>
</evidence>
<evidence type="ECO:0000256" key="7">
    <source>
        <dbReference type="ARBA" id="ARBA00022777"/>
    </source>
</evidence>
<dbReference type="Gene3D" id="6.10.340.10">
    <property type="match status" value="1"/>
</dbReference>
<dbReference type="SUPFAM" id="SSF47384">
    <property type="entry name" value="Homodimeric domain of signal transducing histidine kinase"/>
    <property type="match status" value="1"/>
</dbReference>
<dbReference type="InterPro" id="IPR003594">
    <property type="entry name" value="HATPase_dom"/>
</dbReference>
<dbReference type="InterPro" id="IPR004358">
    <property type="entry name" value="Sig_transdc_His_kin-like_C"/>
</dbReference>
<dbReference type="OrthoDB" id="9815202at2"/>
<dbReference type="GO" id="GO:0005886">
    <property type="term" value="C:plasma membrane"/>
    <property type="evidence" value="ECO:0007669"/>
    <property type="project" value="TreeGrafter"/>
</dbReference>
<evidence type="ECO:0000256" key="1">
    <source>
        <dbReference type="ARBA" id="ARBA00000085"/>
    </source>
</evidence>
<feature type="domain" description="HAMP" evidence="13">
    <location>
        <begin position="174"/>
        <end position="227"/>
    </location>
</feature>
<comment type="subcellular location">
    <subcellularLocation>
        <location evidence="2">Membrane</location>
    </subcellularLocation>
</comment>
<dbReference type="PROSITE" id="PS50885">
    <property type="entry name" value="HAMP"/>
    <property type="match status" value="1"/>
</dbReference>
<dbReference type="SUPFAM" id="SSF55874">
    <property type="entry name" value="ATPase domain of HSP90 chaperone/DNA topoisomerase II/histidine kinase"/>
    <property type="match status" value="1"/>
</dbReference>
<evidence type="ECO:0000256" key="4">
    <source>
        <dbReference type="ARBA" id="ARBA00022553"/>
    </source>
</evidence>
<keyword evidence="4" id="KW-0597">Phosphoprotein</keyword>
<evidence type="ECO:0000256" key="9">
    <source>
        <dbReference type="ARBA" id="ARBA00023012"/>
    </source>
</evidence>
<evidence type="ECO:0000259" key="13">
    <source>
        <dbReference type="PROSITE" id="PS50885"/>
    </source>
</evidence>
<dbReference type="PANTHER" id="PTHR45436:SF8">
    <property type="entry name" value="HISTIDINE KINASE"/>
    <property type="match status" value="1"/>
</dbReference>
<dbReference type="STRING" id="439228.SAMN06295920_106273"/>
<feature type="transmembrane region" description="Helical" evidence="11">
    <location>
        <begin position="153"/>
        <end position="176"/>
    </location>
</feature>
<organism evidence="14 15">
    <name type="scientific">Rhizorhabdus histidinilytica</name>
    <dbReference type="NCBI Taxonomy" id="439228"/>
    <lineage>
        <taxon>Bacteria</taxon>
        <taxon>Pseudomonadati</taxon>
        <taxon>Pseudomonadota</taxon>
        <taxon>Alphaproteobacteria</taxon>
        <taxon>Sphingomonadales</taxon>
        <taxon>Sphingomonadaceae</taxon>
        <taxon>Rhizorhabdus</taxon>
    </lineage>
</organism>
<evidence type="ECO:0000313" key="15">
    <source>
        <dbReference type="Proteomes" id="UP000189818"/>
    </source>
</evidence>
<evidence type="ECO:0000313" key="14">
    <source>
        <dbReference type="EMBL" id="SKB80290.1"/>
    </source>
</evidence>
<keyword evidence="7 14" id="KW-0418">Kinase</keyword>
<dbReference type="SMART" id="SM00304">
    <property type="entry name" value="HAMP"/>
    <property type="match status" value="1"/>
</dbReference>
<keyword evidence="6 11" id="KW-0812">Transmembrane</keyword>
<dbReference type="CDD" id="cd00082">
    <property type="entry name" value="HisKA"/>
    <property type="match status" value="1"/>
</dbReference>
<dbReference type="InterPro" id="IPR050428">
    <property type="entry name" value="TCS_sensor_his_kinase"/>
</dbReference>
<gene>
    <name evidence="14" type="ORF">SAMN06295920_106273</name>
</gene>
<dbReference type="InterPro" id="IPR003660">
    <property type="entry name" value="HAMP_dom"/>
</dbReference>
<dbReference type="GO" id="GO:0000155">
    <property type="term" value="F:phosphorelay sensor kinase activity"/>
    <property type="evidence" value="ECO:0007669"/>
    <property type="project" value="InterPro"/>
</dbReference>
<evidence type="ECO:0000256" key="5">
    <source>
        <dbReference type="ARBA" id="ARBA00022679"/>
    </source>
</evidence>
<sequence length="452" mass="47645">MKRLRSLHALTAAFLVAFITATGLTGLAVYRATHGTIVALVDRRIASVSGELAAMGTHSGTTELIRQIGALTRERDTGDLGLLLTTANSRFLAGNIRLRRPLPEGFSTVDRALGVKGLSTGRALVRPIGDGLILTVVAETEPFDDYNAARARIYLFGFGSIILVVVAGVATFGFVIGRRIVAMRRTVEAIVDGDMQRRVPVDGSGSAFDQQARAFNAMLDRIAGLMAEISNVSNDIAHDLRTPLARLRGRLQALARRAERGDAPPAEIIAEIEGAIADSDSLLAMFAAILRIAEIEGGARRAGFERVDLGAIAHHVATTMQPAAADAGRSLVDGDPVHLPVAGDRRLLAQALINLVENAIRHTPEGSRIRIVAARAGDQALVSVEDDGPGIPAAERARALRRFGRLDGSRASSGHGLGLPLVESIARLHRGTLALGDAGPGLRAVIALPIAP</sequence>
<dbReference type="AlphaFoldDB" id="A0A1T5E916"/>
<evidence type="ECO:0000256" key="3">
    <source>
        <dbReference type="ARBA" id="ARBA00012438"/>
    </source>
</evidence>
<comment type="catalytic activity">
    <reaction evidence="1">
        <text>ATP + protein L-histidine = ADP + protein N-phospho-L-histidine.</text>
        <dbReference type="EC" id="2.7.13.3"/>
    </reaction>
</comment>
<dbReference type="PANTHER" id="PTHR45436">
    <property type="entry name" value="SENSOR HISTIDINE KINASE YKOH"/>
    <property type="match status" value="1"/>
</dbReference>
<keyword evidence="9" id="KW-0902">Two-component regulatory system</keyword>
<dbReference type="PRINTS" id="PR00344">
    <property type="entry name" value="BCTRLSENSOR"/>
</dbReference>
<feature type="domain" description="Histidine kinase" evidence="12">
    <location>
        <begin position="235"/>
        <end position="452"/>
    </location>
</feature>
<evidence type="ECO:0000256" key="10">
    <source>
        <dbReference type="ARBA" id="ARBA00023136"/>
    </source>
</evidence>
<dbReference type="InterPro" id="IPR005467">
    <property type="entry name" value="His_kinase_dom"/>
</dbReference>
<accession>A0A1T5E916</accession>
<keyword evidence="15" id="KW-1185">Reference proteome</keyword>
<dbReference type="EC" id="2.7.13.3" evidence="3"/>
<name>A0A1T5E916_9SPHN</name>
<dbReference type="CDD" id="cd00075">
    <property type="entry name" value="HATPase"/>
    <property type="match status" value="1"/>
</dbReference>
<dbReference type="PROSITE" id="PS50109">
    <property type="entry name" value="HIS_KIN"/>
    <property type="match status" value="1"/>
</dbReference>
<dbReference type="SMART" id="SM00387">
    <property type="entry name" value="HATPase_c"/>
    <property type="match status" value="1"/>
</dbReference>
<proteinExistence type="predicted"/>
<evidence type="ECO:0000256" key="6">
    <source>
        <dbReference type="ARBA" id="ARBA00022692"/>
    </source>
</evidence>